<dbReference type="SUPFAM" id="SSF46689">
    <property type="entry name" value="Homeodomain-like"/>
    <property type="match status" value="1"/>
</dbReference>
<evidence type="ECO:0000256" key="2">
    <source>
        <dbReference type="ARBA" id="ARBA00023125"/>
    </source>
</evidence>
<sequence>MVDVDAPTLDHRARGSMPDSSRSTAAPAPAKSETRSERKRRCILEAARALFADHGYAATSIDMVVERAGVSKPTVYGHFKSKDDLFAAAVQAQADAFTGHTCEVMSLPAEKGIRAVGQMYLDMVTGAEALAMHRAIAAEGHNFPELAQTFYESGPARVAGIMEEYLRALDARGALAVPDPGLAAEMFLGMLRVAFYRAVFGLPNTARCRDVVVDEAVRVMLSAYAASAPAGGGQEQRE</sequence>
<evidence type="ECO:0000256" key="1">
    <source>
        <dbReference type="ARBA" id="ARBA00023015"/>
    </source>
</evidence>
<keyword evidence="3" id="KW-0804">Transcription</keyword>
<dbReference type="Pfam" id="PF14246">
    <property type="entry name" value="TetR_C_7"/>
    <property type="match status" value="1"/>
</dbReference>
<organism evidence="7 8">
    <name type="scientific">Caenispirillum salinarum AK4</name>
    <dbReference type="NCBI Taxonomy" id="1238182"/>
    <lineage>
        <taxon>Bacteria</taxon>
        <taxon>Pseudomonadati</taxon>
        <taxon>Pseudomonadota</taxon>
        <taxon>Alphaproteobacteria</taxon>
        <taxon>Rhodospirillales</taxon>
        <taxon>Novispirillaceae</taxon>
        <taxon>Caenispirillum</taxon>
    </lineage>
</organism>
<dbReference type="EMBL" id="ANHY01000013">
    <property type="protein sequence ID" value="EKV29256.1"/>
    <property type="molecule type" value="Genomic_DNA"/>
</dbReference>
<dbReference type="GO" id="GO:0003700">
    <property type="term" value="F:DNA-binding transcription factor activity"/>
    <property type="evidence" value="ECO:0007669"/>
    <property type="project" value="TreeGrafter"/>
</dbReference>
<feature type="region of interest" description="Disordered" evidence="5">
    <location>
        <begin position="1"/>
        <end position="38"/>
    </location>
</feature>
<comment type="caution">
    <text evidence="7">The sequence shown here is derived from an EMBL/GenBank/DDBJ whole genome shotgun (WGS) entry which is preliminary data.</text>
</comment>
<dbReference type="InterPro" id="IPR023772">
    <property type="entry name" value="DNA-bd_HTH_TetR-type_CS"/>
</dbReference>
<dbReference type="eggNOG" id="COG1309">
    <property type="taxonomic scope" value="Bacteria"/>
</dbReference>
<accession>K9HL13</accession>
<dbReference type="SUPFAM" id="SSF48498">
    <property type="entry name" value="Tetracyclin repressor-like, C-terminal domain"/>
    <property type="match status" value="1"/>
</dbReference>
<dbReference type="PANTHER" id="PTHR30055">
    <property type="entry name" value="HTH-TYPE TRANSCRIPTIONAL REGULATOR RUTR"/>
    <property type="match status" value="1"/>
</dbReference>
<evidence type="ECO:0000256" key="5">
    <source>
        <dbReference type="SAM" id="MobiDB-lite"/>
    </source>
</evidence>
<dbReference type="Proteomes" id="UP000009881">
    <property type="component" value="Unassembled WGS sequence"/>
</dbReference>
<gene>
    <name evidence="7" type="ORF">C882_0563</name>
</gene>
<dbReference type="InterPro" id="IPR036271">
    <property type="entry name" value="Tet_transcr_reg_TetR-rel_C_sf"/>
</dbReference>
<dbReference type="PROSITE" id="PS50977">
    <property type="entry name" value="HTH_TETR_2"/>
    <property type="match status" value="1"/>
</dbReference>
<dbReference type="AlphaFoldDB" id="K9HL13"/>
<feature type="DNA-binding region" description="H-T-H motif" evidence="4">
    <location>
        <begin position="60"/>
        <end position="79"/>
    </location>
</feature>
<evidence type="ECO:0000256" key="3">
    <source>
        <dbReference type="ARBA" id="ARBA00023163"/>
    </source>
</evidence>
<evidence type="ECO:0000259" key="6">
    <source>
        <dbReference type="PROSITE" id="PS50977"/>
    </source>
</evidence>
<dbReference type="Gene3D" id="1.10.10.60">
    <property type="entry name" value="Homeodomain-like"/>
    <property type="match status" value="1"/>
</dbReference>
<dbReference type="FunFam" id="1.10.10.60:FF:000141">
    <property type="entry name" value="TetR family transcriptional regulator"/>
    <property type="match status" value="1"/>
</dbReference>
<dbReference type="InterPro" id="IPR009057">
    <property type="entry name" value="Homeodomain-like_sf"/>
</dbReference>
<keyword evidence="1" id="KW-0805">Transcription regulation</keyword>
<dbReference type="InterPro" id="IPR050109">
    <property type="entry name" value="HTH-type_TetR-like_transc_reg"/>
</dbReference>
<name>K9HL13_9PROT</name>
<evidence type="ECO:0000256" key="4">
    <source>
        <dbReference type="PROSITE-ProRule" id="PRU00335"/>
    </source>
</evidence>
<keyword evidence="8" id="KW-1185">Reference proteome</keyword>
<reference evidence="7 8" key="1">
    <citation type="journal article" date="2013" name="Genome Announc.">
        <title>Draft Genome Sequence of an Alphaproteobacterium, Caenispirillum salinarum AK4(T), Isolated from a Solar Saltern.</title>
        <authorList>
            <person name="Khatri I."/>
            <person name="Singh A."/>
            <person name="Korpole S."/>
            <person name="Pinnaka A.K."/>
            <person name="Subramanian S."/>
        </authorList>
    </citation>
    <scope>NUCLEOTIDE SEQUENCE [LARGE SCALE GENOMIC DNA]</scope>
    <source>
        <strain evidence="7 8">AK4</strain>
    </source>
</reference>
<dbReference type="PRINTS" id="PR00455">
    <property type="entry name" value="HTHTETR"/>
</dbReference>
<evidence type="ECO:0000313" key="8">
    <source>
        <dbReference type="Proteomes" id="UP000009881"/>
    </source>
</evidence>
<keyword evidence="2 4" id="KW-0238">DNA-binding</keyword>
<dbReference type="Gene3D" id="1.10.357.10">
    <property type="entry name" value="Tetracycline Repressor, domain 2"/>
    <property type="match status" value="1"/>
</dbReference>
<dbReference type="PROSITE" id="PS01081">
    <property type="entry name" value="HTH_TETR_1"/>
    <property type="match status" value="1"/>
</dbReference>
<protein>
    <submittedName>
        <fullName evidence="7">Transcriptional regulator, TetR family</fullName>
    </submittedName>
</protein>
<dbReference type="STRING" id="1238182.C882_0563"/>
<proteinExistence type="predicted"/>
<evidence type="ECO:0000313" key="7">
    <source>
        <dbReference type="EMBL" id="EKV29256.1"/>
    </source>
</evidence>
<dbReference type="PANTHER" id="PTHR30055:SF146">
    <property type="entry name" value="HTH-TYPE TRANSCRIPTIONAL DUAL REGULATOR CECR"/>
    <property type="match status" value="1"/>
</dbReference>
<dbReference type="Pfam" id="PF00440">
    <property type="entry name" value="TetR_N"/>
    <property type="match status" value="1"/>
</dbReference>
<dbReference type="GO" id="GO:0000976">
    <property type="term" value="F:transcription cis-regulatory region binding"/>
    <property type="evidence" value="ECO:0007669"/>
    <property type="project" value="TreeGrafter"/>
</dbReference>
<feature type="domain" description="HTH tetR-type" evidence="6">
    <location>
        <begin position="37"/>
        <end position="97"/>
    </location>
</feature>
<dbReference type="InterPro" id="IPR039536">
    <property type="entry name" value="TetR_C_Proteobacteria"/>
</dbReference>
<dbReference type="InterPro" id="IPR001647">
    <property type="entry name" value="HTH_TetR"/>
</dbReference>